<keyword evidence="2" id="KW-0238">DNA-binding</keyword>
<evidence type="ECO:0000259" key="5">
    <source>
        <dbReference type="PROSITE" id="PS51078"/>
    </source>
</evidence>
<dbReference type="PROSITE" id="PS51077">
    <property type="entry name" value="HTH_ICLR"/>
    <property type="match status" value="1"/>
</dbReference>
<dbReference type="InterPro" id="IPR014757">
    <property type="entry name" value="Tscrpt_reg_IclR_C"/>
</dbReference>
<dbReference type="GO" id="GO:0045892">
    <property type="term" value="P:negative regulation of DNA-templated transcription"/>
    <property type="evidence" value="ECO:0007669"/>
    <property type="project" value="TreeGrafter"/>
</dbReference>
<name>A0A4U3LPC8_9ACTN</name>
<dbReference type="InterPro" id="IPR029016">
    <property type="entry name" value="GAF-like_dom_sf"/>
</dbReference>
<evidence type="ECO:0000256" key="1">
    <source>
        <dbReference type="ARBA" id="ARBA00023015"/>
    </source>
</evidence>
<dbReference type="SMART" id="SM00346">
    <property type="entry name" value="HTH_ICLR"/>
    <property type="match status" value="1"/>
</dbReference>
<keyword evidence="1" id="KW-0805">Transcription regulation</keyword>
<dbReference type="SUPFAM" id="SSF46785">
    <property type="entry name" value="Winged helix' DNA-binding domain"/>
    <property type="match status" value="1"/>
</dbReference>
<dbReference type="SUPFAM" id="SSF55781">
    <property type="entry name" value="GAF domain-like"/>
    <property type="match status" value="1"/>
</dbReference>
<keyword evidence="7" id="KW-1185">Reference proteome</keyword>
<reference evidence="6 7" key="1">
    <citation type="submission" date="2019-04" db="EMBL/GenBank/DDBJ databases">
        <title>Herbidospora sp. NEAU-GS14.nov., a novel actinomycete isolated from soil.</title>
        <authorList>
            <person name="Han L."/>
        </authorList>
    </citation>
    <scope>NUCLEOTIDE SEQUENCE [LARGE SCALE GENOMIC DNA]</scope>
    <source>
        <strain evidence="6 7">NEAU-GS14</strain>
    </source>
</reference>
<feature type="domain" description="IclR-ED" evidence="5">
    <location>
        <begin position="67"/>
        <end position="248"/>
    </location>
</feature>
<evidence type="ECO:0000259" key="4">
    <source>
        <dbReference type="PROSITE" id="PS51077"/>
    </source>
</evidence>
<keyword evidence="3" id="KW-0804">Transcription</keyword>
<gene>
    <name evidence="6" type="ORF">FDA94_38540</name>
</gene>
<comment type="caution">
    <text evidence="6">The sequence shown here is derived from an EMBL/GenBank/DDBJ whole genome shotgun (WGS) entry which is preliminary data.</text>
</comment>
<dbReference type="RefSeq" id="WP_137251952.1">
    <property type="nucleotide sequence ID" value="NZ_SZQA01000088.1"/>
</dbReference>
<dbReference type="GO" id="GO:0003677">
    <property type="term" value="F:DNA binding"/>
    <property type="evidence" value="ECO:0007669"/>
    <property type="project" value="UniProtKB-KW"/>
</dbReference>
<dbReference type="Gene3D" id="3.30.450.40">
    <property type="match status" value="1"/>
</dbReference>
<dbReference type="Proteomes" id="UP000308705">
    <property type="component" value="Unassembled WGS sequence"/>
</dbReference>
<dbReference type="GO" id="GO:0003700">
    <property type="term" value="F:DNA-binding transcription factor activity"/>
    <property type="evidence" value="ECO:0007669"/>
    <property type="project" value="TreeGrafter"/>
</dbReference>
<accession>A0A4U3LPC8</accession>
<dbReference type="EMBL" id="SZQA01000088">
    <property type="protein sequence ID" value="TKK77119.1"/>
    <property type="molecule type" value="Genomic_DNA"/>
</dbReference>
<feature type="domain" description="HTH iclR-type" evidence="4">
    <location>
        <begin position="4"/>
        <end position="64"/>
    </location>
</feature>
<dbReference type="PROSITE" id="PS51078">
    <property type="entry name" value="ICLR_ED"/>
    <property type="match status" value="1"/>
</dbReference>
<evidence type="ECO:0000313" key="7">
    <source>
        <dbReference type="Proteomes" id="UP000308705"/>
    </source>
</evidence>
<dbReference type="InterPro" id="IPR005471">
    <property type="entry name" value="Tscrpt_reg_IclR_N"/>
</dbReference>
<dbReference type="AlphaFoldDB" id="A0A4U3LPC8"/>
<dbReference type="Gene3D" id="1.10.10.10">
    <property type="entry name" value="Winged helix-like DNA-binding domain superfamily/Winged helix DNA-binding domain"/>
    <property type="match status" value="1"/>
</dbReference>
<dbReference type="InterPro" id="IPR036390">
    <property type="entry name" value="WH_DNA-bd_sf"/>
</dbReference>
<sequence>MERIGTLAKAMIVLRTLATSPEPVSLTTLARQVQMPKSTVHRLLAALEADDLVGRTGADYRVAATLRPYAQPERVRHFQWLRRMATPHLLELYEHTRQIVSIAVLTDRQAEYVMTLCPRTHTKALWRTAELAPAHCTAAGKVLLAYQGGPPDLRVPLRRHTDRTITDPGVLERRLAAIRRQGVAWCVEEYVLGLSAIAVPVLGVPHFGVVAVGVSGPMKVLQNGSAEAAVRRAGHELAVTLRTARLAG</sequence>
<proteinExistence type="predicted"/>
<organism evidence="6 7">
    <name type="scientific">Herbidospora galbida</name>
    <dbReference type="NCBI Taxonomy" id="2575442"/>
    <lineage>
        <taxon>Bacteria</taxon>
        <taxon>Bacillati</taxon>
        <taxon>Actinomycetota</taxon>
        <taxon>Actinomycetes</taxon>
        <taxon>Streptosporangiales</taxon>
        <taxon>Streptosporangiaceae</taxon>
        <taxon>Herbidospora</taxon>
    </lineage>
</organism>
<dbReference type="Pfam" id="PF01614">
    <property type="entry name" value="IclR_C"/>
    <property type="match status" value="1"/>
</dbReference>
<evidence type="ECO:0000256" key="2">
    <source>
        <dbReference type="ARBA" id="ARBA00023125"/>
    </source>
</evidence>
<evidence type="ECO:0000256" key="3">
    <source>
        <dbReference type="ARBA" id="ARBA00023163"/>
    </source>
</evidence>
<dbReference type="Pfam" id="PF09339">
    <property type="entry name" value="HTH_IclR"/>
    <property type="match status" value="1"/>
</dbReference>
<evidence type="ECO:0000313" key="6">
    <source>
        <dbReference type="EMBL" id="TKK77119.1"/>
    </source>
</evidence>
<protein>
    <submittedName>
        <fullName evidence="6">IclR family transcriptional regulator</fullName>
    </submittedName>
</protein>
<dbReference type="InterPro" id="IPR036388">
    <property type="entry name" value="WH-like_DNA-bd_sf"/>
</dbReference>
<dbReference type="InterPro" id="IPR050707">
    <property type="entry name" value="HTH_MetabolicPath_Reg"/>
</dbReference>
<dbReference type="PANTHER" id="PTHR30136">
    <property type="entry name" value="HELIX-TURN-HELIX TRANSCRIPTIONAL REGULATOR, ICLR FAMILY"/>
    <property type="match status" value="1"/>
</dbReference>
<dbReference type="PANTHER" id="PTHR30136:SF24">
    <property type="entry name" value="HTH-TYPE TRANSCRIPTIONAL REPRESSOR ALLR"/>
    <property type="match status" value="1"/>
</dbReference>
<dbReference type="OrthoDB" id="60629at2"/>